<dbReference type="Pfam" id="PF12672">
    <property type="entry name" value="DUF3793"/>
    <property type="match status" value="1"/>
</dbReference>
<evidence type="ECO:0000313" key="2">
    <source>
        <dbReference type="Proteomes" id="UP000712157"/>
    </source>
</evidence>
<dbReference type="EMBL" id="JAHQCW010000040">
    <property type="protein sequence ID" value="MBU9738732.1"/>
    <property type="molecule type" value="Genomic_DNA"/>
</dbReference>
<dbReference type="Proteomes" id="UP000712157">
    <property type="component" value="Unassembled WGS sequence"/>
</dbReference>
<keyword evidence="2" id="KW-1185">Reference proteome</keyword>
<proteinExistence type="predicted"/>
<dbReference type="RefSeq" id="WP_238722806.1">
    <property type="nucleotide sequence ID" value="NZ_JAHQCW010000040.1"/>
</dbReference>
<reference evidence="1" key="1">
    <citation type="submission" date="2021-06" db="EMBL/GenBank/DDBJ databases">
        <title>Description of novel taxa of the family Lachnospiraceae.</title>
        <authorList>
            <person name="Chaplin A.V."/>
            <person name="Sokolova S.R."/>
            <person name="Pikina A.P."/>
            <person name="Korzhanova M."/>
            <person name="Belova V."/>
            <person name="Korostin D."/>
            <person name="Efimov B.A."/>
        </authorList>
    </citation>
    <scope>NUCLEOTIDE SEQUENCE</scope>
    <source>
        <strain evidence="1">ASD5720</strain>
    </source>
</reference>
<name>A0A949K3K6_9FIRM</name>
<organism evidence="1 2">
    <name type="scientific">Diplocloster agilis</name>
    <dbReference type="NCBI Taxonomy" id="2850323"/>
    <lineage>
        <taxon>Bacteria</taxon>
        <taxon>Bacillati</taxon>
        <taxon>Bacillota</taxon>
        <taxon>Clostridia</taxon>
        <taxon>Lachnospirales</taxon>
        <taxon>Lachnospiraceae</taxon>
        <taxon>Diplocloster</taxon>
    </lineage>
</organism>
<accession>A0A949K3K6</accession>
<dbReference type="AlphaFoldDB" id="A0A949K3K6"/>
<dbReference type="InterPro" id="IPR024523">
    <property type="entry name" value="DUF3793"/>
</dbReference>
<sequence length="183" mass="20293">MPEELIIRHCSPTLAGIKTGNLFSCTFESKEELFGDIRAINRKLVPKGIRMIPLRLSKGRALIYLYRPTKLFNDLASAAAAAILEDLGYSQIGSTACIAQLSRRLQASAGFPHEIGLFLGYPPEDVCGFIENKAACAKCTGCWKVYGDEEQAQKTFEKYKKCTLIYCSQWAEGKSIERLTVAD</sequence>
<comment type="caution">
    <text evidence="1">The sequence shown here is derived from an EMBL/GenBank/DDBJ whole genome shotgun (WGS) entry which is preliminary data.</text>
</comment>
<gene>
    <name evidence="1" type="ORF">KTH89_19505</name>
</gene>
<evidence type="ECO:0000313" key="1">
    <source>
        <dbReference type="EMBL" id="MBU9738732.1"/>
    </source>
</evidence>
<protein>
    <submittedName>
        <fullName evidence="1">DUF3793 family protein</fullName>
    </submittedName>
</protein>